<organism evidence="1 2">
    <name type="scientific">Candidatus Ornithospirochaeta stercoripullorum</name>
    <dbReference type="NCBI Taxonomy" id="2840899"/>
    <lineage>
        <taxon>Bacteria</taxon>
        <taxon>Pseudomonadati</taxon>
        <taxon>Spirochaetota</taxon>
        <taxon>Spirochaetia</taxon>
        <taxon>Spirochaetales</taxon>
        <taxon>Spirochaetaceae</taxon>
        <taxon>Spirochaetaceae incertae sedis</taxon>
        <taxon>Candidatus Ornithospirochaeta</taxon>
    </lineage>
</organism>
<gene>
    <name evidence="1" type="ORF">IAA97_00090</name>
</gene>
<accession>A0A9D9DWT7</accession>
<name>A0A9D9DWT7_9SPIO</name>
<reference evidence="1" key="2">
    <citation type="journal article" date="2021" name="PeerJ">
        <title>Extensive microbial diversity within the chicken gut microbiome revealed by metagenomics and culture.</title>
        <authorList>
            <person name="Gilroy R."/>
            <person name="Ravi A."/>
            <person name="Getino M."/>
            <person name="Pursley I."/>
            <person name="Horton D.L."/>
            <person name="Alikhan N.F."/>
            <person name="Baker D."/>
            <person name="Gharbi K."/>
            <person name="Hall N."/>
            <person name="Watson M."/>
            <person name="Adriaenssens E.M."/>
            <person name="Foster-Nyarko E."/>
            <person name="Jarju S."/>
            <person name="Secka A."/>
            <person name="Antonio M."/>
            <person name="Oren A."/>
            <person name="Chaudhuri R.R."/>
            <person name="La Ragione R."/>
            <person name="Hildebrand F."/>
            <person name="Pallen M.J."/>
        </authorList>
    </citation>
    <scope>NUCLEOTIDE SEQUENCE</scope>
    <source>
        <strain evidence="1">7293</strain>
    </source>
</reference>
<evidence type="ECO:0000313" key="2">
    <source>
        <dbReference type="Proteomes" id="UP000823615"/>
    </source>
</evidence>
<protein>
    <submittedName>
        <fullName evidence="1">Uncharacterized protein</fullName>
    </submittedName>
</protein>
<proteinExistence type="predicted"/>
<comment type="caution">
    <text evidence="1">The sequence shown here is derived from an EMBL/GenBank/DDBJ whole genome shotgun (WGS) entry which is preliminary data.</text>
</comment>
<reference evidence="1" key="1">
    <citation type="submission" date="2020-10" db="EMBL/GenBank/DDBJ databases">
        <authorList>
            <person name="Gilroy R."/>
        </authorList>
    </citation>
    <scope>NUCLEOTIDE SEQUENCE</scope>
    <source>
        <strain evidence="1">7293</strain>
    </source>
</reference>
<dbReference type="AlphaFoldDB" id="A0A9D9DWT7"/>
<dbReference type="EMBL" id="JADIMT010000003">
    <property type="protein sequence ID" value="MBO8435369.1"/>
    <property type="molecule type" value="Genomic_DNA"/>
</dbReference>
<evidence type="ECO:0000313" key="1">
    <source>
        <dbReference type="EMBL" id="MBO8435369.1"/>
    </source>
</evidence>
<sequence>MSISKDSFRTRKVKTIRLSRSISTCSNGIQRVDIYQYDKAIATATINVENSNLIGGDYPDTRLADI</sequence>
<dbReference type="Proteomes" id="UP000823615">
    <property type="component" value="Unassembled WGS sequence"/>
</dbReference>